<dbReference type="InterPro" id="IPR050724">
    <property type="entry name" value="Glu_Leu_Phe_Val_DH"/>
</dbReference>
<dbReference type="GO" id="GO:0004354">
    <property type="term" value="F:glutamate dehydrogenase (NADP+) activity"/>
    <property type="evidence" value="ECO:0007669"/>
    <property type="project" value="TreeGrafter"/>
</dbReference>
<gene>
    <name evidence="10" type="ORF">B9G98_04196</name>
</gene>
<dbReference type="EMBL" id="NDIQ01000022">
    <property type="protein sequence ID" value="PRT56576.1"/>
    <property type="molecule type" value="Genomic_DNA"/>
</dbReference>
<dbReference type="RefSeq" id="XP_024666521.1">
    <property type="nucleotide sequence ID" value="XM_024810753.1"/>
</dbReference>
<proteinExistence type="inferred from homology"/>
<dbReference type="InterPro" id="IPR014362">
    <property type="entry name" value="Glu_DH"/>
</dbReference>
<feature type="binding site" evidence="6">
    <location>
        <position position="231"/>
    </location>
    <ligand>
        <name>NAD(+)</name>
        <dbReference type="ChEBI" id="CHEBI:57540"/>
    </ligand>
</feature>
<dbReference type="Gene3D" id="1.10.285.10">
    <property type="entry name" value="Glutamate Dehydrogenase, chain A, domain 3"/>
    <property type="match status" value="2"/>
</dbReference>
<dbReference type="GO" id="GO:0000166">
    <property type="term" value="F:nucleotide binding"/>
    <property type="evidence" value="ECO:0007669"/>
    <property type="project" value="UniProtKB-KW"/>
</dbReference>
<dbReference type="Gene3D" id="3.40.50.10860">
    <property type="entry name" value="Leucine Dehydrogenase, chain A, domain 1"/>
    <property type="match status" value="1"/>
</dbReference>
<dbReference type="SUPFAM" id="SSF51735">
    <property type="entry name" value="NAD(P)-binding Rossmann-fold domains"/>
    <property type="match status" value="1"/>
</dbReference>
<dbReference type="GO" id="GO:0005829">
    <property type="term" value="C:cytosol"/>
    <property type="evidence" value="ECO:0007669"/>
    <property type="project" value="TreeGrafter"/>
</dbReference>
<evidence type="ECO:0000259" key="9">
    <source>
        <dbReference type="SMART" id="SM00839"/>
    </source>
</evidence>
<evidence type="ECO:0000256" key="3">
    <source>
        <dbReference type="ARBA" id="ARBA00023002"/>
    </source>
</evidence>
<sequence length="451" mass="49563">MSQIPVEPEFQQAYDEVLLSFKDTLLFEKRPNLERLMEVLAIPERVIQFRVTWEDDNGHIQVNRGYRVQFNSALGPYKGGLRFHPTVNLSILKFLGYEQVFKNALTGLNMGGGKGGSDFDPKGKSDSEIRRFCQAFMTELSRHIGADTDVPAGDINVGGREIGYLFGQYKHLKNVFEGVLTGKGLAWGGSLIRPEATGFGLVYYVEKMIDYATDGKENFTGKKVLVSGSGNVAQYAALKVIQLGGSVLSLSDSKGSFISKNGKSFTAEDINKVAEVKLARKELKVLASEFPDFEYHEGKRPWTLVKQVDVALPCATQNEVSGEEAEYLVKAGCKYVAEGSNMGSTLEAVKIFEAARREHATIWYGPGKAANCGGVAVSGLEMAQNSQRVTWTQAKVDEKLKEIMTNCFYLCLDTAKDYGKVPRKLPSLVAGANIAGFIKVADAMIDQGDFY</sequence>
<dbReference type="SMART" id="SM00839">
    <property type="entry name" value="ELFV_dehydrog"/>
    <property type="match status" value="1"/>
</dbReference>
<evidence type="ECO:0000256" key="7">
    <source>
        <dbReference type="PIRSR" id="PIRSR000185-3"/>
    </source>
</evidence>
<dbReference type="CDD" id="cd05313">
    <property type="entry name" value="NAD_bind_2_Glu_DH"/>
    <property type="match status" value="1"/>
</dbReference>
<dbReference type="PIRSF" id="PIRSF000185">
    <property type="entry name" value="Glu_DH"/>
    <property type="match status" value="1"/>
</dbReference>
<dbReference type="FunFam" id="3.40.50.10860:FF:000002">
    <property type="entry name" value="Glutamate dehydrogenase"/>
    <property type="match status" value="1"/>
</dbReference>
<evidence type="ECO:0000256" key="4">
    <source>
        <dbReference type="PIRNR" id="PIRNR000185"/>
    </source>
</evidence>
<dbReference type="AlphaFoldDB" id="A0A2T0FNK9"/>
<dbReference type="PROSITE" id="PS00074">
    <property type="entry name" value="GLFV_DEHYDROGENASE"/>
    <property type="match status" value="1"/>
</dbReference>
<dbReference type="InterPro" id="IPR033524">
    <property type="entry name" value="Glu/Leu/Phe/Val_DH_AS"/>
</dbReference>
<dbReference type="FunFam" id="3.40.50.720:FF:000030">
    <property type="entry name" value="Glutamate dehydrogenase"/>
    <property type="match status" value="1"/>
</dbReference>
<dbReference type="Pfam" id="PF00208">
    <property type="entry name" value="ELFV_dehydrog"/>
    <property type="match status" value="1"/>
</dbReference>
<evidence type="ECO:0000256" key="5">
    <source>
        <dbReference type="PIRSR" id="PIRSR000185-1"/>
    </source>
</evidence>
<dbReference type="InterPro" id="IPR036291">
    <property type="entry name" value="NAD(P)-bd_dom_sf"/>
</dbReference>
<dbReference type="OrthoDB" id="6718861at2759"/>
<evidence type="ECO:0000313" key="11">
    <source>
        <dbReference type="Proteomes" id="UP000238350"/>
    </source>
</evidence>
<dbReference type="PRINTS" id="PR00082">
    <property type="entry name" value="GLFDHDRGNASE"/>
</dbReference>
<dbReference type="GO" id="GO:0006537">
    <property type="term" value="P:glutamate biosynthetic process"/>
    <property type="evidence" value="ECO:0007669"/>
    <property type="project" value="TreeGrafter"/>
</dbReference>
<dbReference type="PANTHER" id="PTHR43571:SF1">
    <property type="entry name" value="NADP-SPECIFIC GLUTAMATE DEHYDROGENASE 1-RELATED"/>
    <property type="match status" value="1"/>
</dbReference>
<comment type="caution">
    <text evidence="10">The sequence shown here is derived from an EMBL/GenBank/DDBJ whole genome shotgun (WGS) entry which is preliminary data.</text>
</comment>
<dbReference type="InterPro" id="IPR046346">
    <property type="entry name" value="Aminoacid_DH-like_N_sf"/>
</dbReference>
<protein>
    <recommendedName>
        <fullName evidence="4">Glutamate dehydrogenase</fullName>
    </recommendedName>
</protein>
<feature type="binding site" evidence="6">
    <location>
        <position position="102"/>
    </location>
    <ligand>
        <name>substrate</name>
    </ligand>
</feature>
<dbReference type="InterPro" id="IPR006096">
    <property type="entry name" value="Glu/Leu/Phe/Val/Trp_DH_C"/>
</dbReference>
<dbReference type="NCBIfam" id="NF006929">
    <property type="entry name" value="PRK09414.1"/>
    <property type="match status" value="1"/>
</dbReference>
<evidence type="ECO:0000256" key="8">
    <source>
        <dbReference type="RuleBase" id="RU004417"/>
    </source>
</evidence>
<feature type="binding site" evidence="6">
    <location>
        <position position="78"/>
    </location>
    <ligand>
        <name>substrate</name>
    </ligand>
</feature>
<evidence type="ECO:0000256" key="2">
    <source>
        <dbReference type="ARBA" id="ARBA00011643"/>
    </source>
</evidence>
<reference evidence="10 11" key="1">
    <citation type="submission" date="2017-04" db="EMBL/GenBank/DDBJ databases">
        <title>Genome sequencing of [Candida] sorbophila.</title>
        <authorList>
            <person name="Ahn J.O."/>
        </authorList>
    </citation>
    <scope>NUCLEOTIDE SEQUENCE [LARGE SCALE GENOMIC DNA]</scope>
    <source>
        <strain evidence="10 11">DS02</strain>
    </source>
</reference>
<dbReference type="InterPro" id="IPR033922">
    <property type="entry name" value="NAD_bind_Glu_DH"/>
</dbReference>
<dbReference type="SUPFAM" id="SSF53223">
    <property type="entry name" value="Aminoacid dehydrogenase-like, N-terminal domain"/>
    <property type="match status" value="1"/>
</dbReference>
<feature type="binding site" evidence="6">
    <location>
        <position position="197"/>
    </location>
    <ligand>
        <name>NAD(+)</name>
        <dbReference type="ChEBI" id="CHEBI:57540"/>
    </ligand>
</feature>
<dbReference type="InterPro" id="IPR006095">
    <property type="entry name" value="Glu/Leu/Phe/Val/Trp_DH"/>
</dbReference>
<evidence type="ECO:0000313" key="10">
    <source>
        <dbReference type="EMBL" id="PRT56576.1"/>
    </source>
</evidence>
<feature type="domain" description="Glutamate/phenylalanine/leucine/valine/L-tryptophan dehydrogenase C-terminal" evidence="9">
    <location>
        <begin position="190"/>
        <end position="448"/>
    </location>
</feature>
<evidence type="ECO:0000256" key="1">
    <source>
        <dbReference type="ARBA" id="ARBA00006382"/>
    </source>
</evidence>
<dbReference type="PANTHER" id="PTHR43571">
    <property type="entry name" value="NADP-SPECIFIC GLUTAMATE DEHYDROGENASE 1-RELATED"/>
    <property type="match status" value="1"/>
</dbReference>
<dbReference type="STRING" id="45607.A0A2T0FNK9"/>
<name>A0A2T0FNK9_9ASCO</name>
<dbReference type="Proteomes" id="UP000238350">
    <property type="component" value="Unassembled WGS sequence"/>
</dbReference>
<accession>A0A2T0FNK9</accession>
<dbReference type="Pfam" id="PF02812">
    <property type="entry name" value="ELFV_dehydrog_N"/>
    <property type="match status" value="1"/>
</dbReference>
<keyword evidence="6" id="KW-0547">Nucleotide-binding</keyword>
<dbReference type="FunFam" id="1.10.285.10:FF:000001">
    <property type="entry name" value="Glutamate dehydrogenase"/>
    <property type="match status" value="1"/>
</dbReference>
<feature type="binding site" evidence="6">
    <location>
        <position position="153"/>
    </location>
    <ligand>
        <name>substrate</name>
    </ligand>
</feature>
<keyword evidence="6" id="KW-0520">NAD</keyword>
<keyword evidence="3 4" id="KW-0560">Oxidoreductase</keyword>
<keyword evidence="11" id="KW-1185">Reference proteome</keyword>
<feature type="site" description="Important for catalysis" evidence="7">
    <location>
        <position position="154"/>
    </location>
</feature>
<organism evidence="10 11">
    <name type="scientific">Wickerhamiella sorbophila</name>
    <dbReference type="NCBI Taxonomy" id="45607"/>
    <lineage>
        <taxon>Eukaryota</taxon>
        <taxon>Fungi</taxon>
        <taxon>Dikarya</taxon>
        <taxon>Ascomycota</taxon>
        <taxon>Saccharomycotina</taxon>
        <taxon>Dipodascomycetes</taxon>
        <taxon>Dipodascales</taxon>
        <taxon>Trichomonascaceae</taxon>
        <taxon>Wickerhamiella</taxon>
    </lineage>
</organism>
<dbReference type="InterPro" id="IPR006097">
    <property type="entry name" value="Glu/Leu/Phe/Val/Trp_DH_dimer"/>
</dbReference>
<feature type="binding site" evidence="6">
    <location>
        <position position="99"/>
    </location>
    <ligand>
        <name>substrate</name>
    </ligand>
</feature>
<dbReference type="GeneID" id="36517944"/>
<comment type="subunit">
    <text evidence="2">Homohexamer.</text>
</comment>
<feature type="binding site" evidence="6">
    <location>
        <position position="378"/>
    </location>
    <ligand>
        <name>substrate</name>
    </ligand>
</feature>
<evidence type="ECO:0000256" key="6">
    <source>
        <dbReference type="PIRSR" id="PIRSR000185-2"/>
    </source>
</evidence>
<feature type="active site" description="Proton donor" evidence="5">
    <location>
        <position position="114"/>
    </location>
</feature>
<comment type="similarity">
    <text evidence="1 4 8">Belongs to the Glu/Leu/Phe/Val dehydrogenases family.</text>
</comment>
<dbReference type="Gene3D" id="3.40.50.720">
    <property type="entry name" value="NAD(P)-binding Rossmann-like Domain"/>
    <property type="match status" value="1"/>
</dbReference>